<dbReference type="EMBL" id="JBHSED010000003">
    <property type="protein sequence ID" value="MFC4302565.1"/>
    <property type="molecule type" value="Genomic_DNA"/>
</dbReference>
<feature type="chain" id="PRO_5046910201" evidence="1">
    <location>
        <begin position="30"/>
        <end position="276"/>
    </location>
</feature>
<dbReference type="Proteomes" id="UP001595755">
    <property type="component" value="Unassembled WGS sequence"/>
</dbReference>
<evidence type="ECO:0000313" key="2">
    <source>
        <dbReference type="EMBL" id="MFC4302565.1"/>
    </source>
</evidence>
<gene>
    <name evidence="2" type="ORF">ACFO1S_03810</name>
</gene>
<dbReference type="RefSeq" id="WP_204600523.1">
    <property type="nucleotide sequence ID" value="NZ_JBHSED010000003.1"/>
</dbReference>
<protein>
    <submittedName>
        <fullName evidence="2">Uncharacterized protein</fullName>
    </submittedName>
</protein>
<sequence length="276" mass="30335">MSKINRYVTIMLSLALLTFSAAAPMSAQAKAASGELQAKKLAFAYADKTGKRLLAAGVTSPQRFTQAIHAPGMQKQAIFVKQQKATEKSNGRQNEWNFNQDEGGLFKLAAGKILHNSSVLLAEKDAFQGHRFLKYQAVKDGKLEDDVIAAVEKAKKRKVVKQGLLGSAPSGVRIALVEFERVKGEKPLASLLLKTEQGLLFQDFVGTEDEYSTWRVDDGGEISAQDFRILFVTASDAGYSLAYEWFGAEGSSLEVLQQQKTKFRSVLEGYRYTAPV</sequence>
<name>A0ABV8S6A8_9BACL</name>
<organism evidence="2 3">
    <name type="scientific">Cohnella boryungensis</name>
    <dbReference type="NCBI Taxonomy" id="768479"/>
    <lineage>
        <taxon>Bacteria</taxon>
        <taxon>Bacillati</taxon>
        <taxon>Bacillota</taxon>
        <taxon>Bacilli</taxon>
        <taxon>Bacillales</taxon>
        <taxon>Paenibacillaceae</taxon>
        <taxon>Cohnella</taxon>
    </lineage>
</organism>
<reference evidence="3" key="1">
    <citation type="journal article" date="2019" name="Int. J. Syst. Evol. Microbiol.">
        <title>The Global Catalogue of Microorganisms (GCM) 10K type strain sequencing project: providing services to taxonomists for standard genome sequencing and annotation.</title>
        <authorList>
            <consortium name="The Broad Institute Genomics Platform"/>
            <consortium name="The Broad Institute Genome Sequencing Center for Infectious Disease"/>
            <person name="Wu L."/>
            <person name="Ma J."/>
        </authorList>
    </citation>
    <scope>NUCLEOTIDE SEQUENCE [LARGE SCALE GENOMIC DNA]</scope>
    <source>
        <strain evidence="3">CGMCC 4.1641</strain>
    </source>
</reference>
<feature type="signal peptide" evidence="1">
    <location>
        <begin position="1"/>
        <end position="29"/>
    </location>
</feature>
<comment type="caution">
    <text evidence="2">The sequence shown here is derived from an EMBL/GenBank/DDBJ whole genome shotgun (WGS) entry which is preliminary data.</text>
</comment>
<evidence type="ECO:0000313" key="3">
    <source>
        <dbReference type="Proteomes" id="UP001595755"/>
    </source>
</evidence>
<keyword evidence="3" id="KW-1185">Reference proteome</keyword>
<accession>A0ABV8S6A8</accession>
<keyword evidence="1" id="KW-0732">Signal</keyword>
<evidence type="ECO:0000256" key="1">
    <source>
        <dbReference type="SAM" id="SignalP"/>
    </source>
</evidence>
<proteinExistence type="predicted"/>